<dbReference type="PANTHER" id="PTHR43229:SF2">
    <property type="entry name" value="NODULATION PROTEIN J"/>
    <property type="match status" value="1"/>
</dbReference>
<evidence type="ECO:0000256" key="4">
    <source>
        <dbReference type="ARBA" id="ARBA00023136"/>
    </source>
</evidence>
<dbReference type="EMBL" id="WEZQ01000005">
    <property type="protein sequence ID" value="MYV16700.1"/>
    <property type="molecule type" value="Genomic_DNA"/>
</dbReference>
<feature type="transmembrane region" description="Helical" evidence="5">
    <location>
        <begin position="168"/>
        <end position="186"/>
    </location>
</feature>
<sequence length="251" mass="28074">MNQLHTQTKYAIKRELLRNPRFFLFNLAMPAFFYILFTKILVQGSATEKQQFNLNYMGSMIAYSVLISMIFSVSAFLAEDRQENMPTLLAITPAKQLYYYVGLMLTMTVMNILSASVILTIATIINGVHLTLSSLLLIVGLSALGGLPLMLIGVLVAKSGRPSSVNSLCNLVVFPMAIISGLWWPIGLLPHWMQQIGKLMPTYAVNSLLNVVTKQMHFNWSFIVILAGWTAALLIIIWMLSRVKNDRSIQA</sequence>
<dbReference type="InterPro" id="IPR000412">
    <property type="entry name" value="ABC_2_transport"/>
</dbReference>
<evidence type="ECO:0000256" key="2">
    <source>
        <dbReference type="ARBA" id="ARBA00022692"/>
    </source>
</evidence>
<feature type="domain" description="ABC-2 type transporter transmembrane" evidence="6">
    <location>
        <begin position="7"/>
        <end position="209"/>
    </location>
</feature>
<dbReference type="GO" id="GO:0043190">
    <property type="term" value="C:ATP-binding cassette (ABC) transporter complex"/>
    <property type="evidence" value="ECO:0007669"/>
    <property type="project" value="InterPro"/>
</dbReference>
<accession>A0A6N9I189</accession>
<feature type="transmembrane region" description="Helical" evidence="5">
    <location>
        <begin position="218"/>
        <end position="240"/>
    </location>
</feature>
<dbReference type="OrthoDB" id="63188at2"/>
<gene>
    <name evidence="7" type="ORF">GB993_04120</name>
</gene>
<proteinExistence type="predicted"/>
<dbReference type="RefSeq" id="WP_161003208.1">
    <property type="nucleotide sequence ID" value="NZ_WEZQ01000005.1"/>
</dbReference>
<dbReference type="Pfam" id="PF01061">
    <property type="entry name" value="ABC2_membrane"/>
    <property type="match status" value="1"/>
</dbReference>
<evidence type="ECO:0000256" key="5">
    <source>
        <dbReference type="SAM" id="Phobius"/>
    </source>
</evidence>
<reference evidence="7 8" key="1">
    <citation type="journal article" date="2019" name="Appl. Environ. Microbiol.">
        <title>Genetic determinants of hydroxycinnamic acid metabolism in heterofermentative lactobacilli.</title>
        <authorList>
            <person name="Gaur G."/>
            <person name="Oh J.H."/>
            <person name="Filannino P."/>
            <person name="Gobbetti M."/>
            <person name="van Pijkeren J.P."/>
            <person name="Ganzle M.G."/>
        </authorList>
    </citation>
    <scope>NUCLEOTIDE SEQUENCE [LARGE SCALE GENOMIC DNA]</scope>
    <source>
        <strain evidence="7 8">C5</strain>
    </source>
</reference>
<evidence type="ECO:0000313" key="7">
    <source>
        <dbReference type="EMBL" id="MYV16700.1"/>
    </source>
</evidence>
<dbReference type="PANTHER" id="PTHR43229">
    <property type="entry name" value="NODULATION PROTEIN J"/>
    <property type="match status" value="1"/>
</dbReference>
<dbReference type="InterPro" id="IPR013525">
    <property type="entry name" value="ABC2_TM"/>
</dbReference>
<evidence type="ECO:0000259" key="6">
    <source>
        <dbReference type="Pfam" id="PF01061"/>
    </source>
</evidence>
<feature type="transmembrane region" description="Helical" evidence="5">
    <location>
        <begin position="131"/>
        <end position="156"/>
    </location>
</feature>
<feature type="transmembrane region" description="Helical" evidence="5">
    <location>
        <begin position="54"/>
        <end position="77"/>
    </location>
</feature>
<feature type="transmembrane region" description="Helical" evidence="5">
    <location>
        <begin position="21"/>
        <end position="42"/>
    </location>
</feature>
<feature type="transmembrane region" description="Helical" evidence="5">
    <location>
        <begin position="97"/>
        <end position="125"/>
    </location>
</feature>
<keyword evidence="4 5" id="KW-0472">Membrane</keyword>
<comment type="caution">
    <text evidence="7">The sequence shown here is derived from an EMBL/GenBank/DDBJ whole genome shotgun (WGS) entry which is preliminary data.</text>
</comment>
<name>A0A6N9I189_9LACO</name>
<organism evidence="7 8">
    <name type="scientific">Furfurilactobacillus milii</name>
    <dbReference type="NCBI Taxonomy" id="2888272"/>
    <lineage>
        <taxon>Bacteria</taxon>
        <taxon>Bacillati</taxon>
        <taxon>Bacillota</taxon>
        <taxon>Bacilli</taxon>
        <taxon>Lactobacillales</taxon>
        <taxon>Lactobacillaceae</taxon>
        <taxon>Furfurilactobacillus</taxon>
    </lineage>
</organism>
<comment type="subcellular location">
    <subcellularLocation>
        <location evidence="1">Membrane</location>
        <topology evidence="1">Multi-pass membrane protein</topology>
    </subcellularLocation>
</comment>
<evidence type="ECO:0000256" key="3">
    <source>
        <dbReference type="ARBA" id="ARBA00022989"/>
    </source>
</evidence>
<evidence type="ECO:0000313" key="8">
    <source>
        <dbReference type="Proteomes" id="UP000449209"/>
    </source>
</evidence>
<dbReference type="PIRSF" id="PIRSF006648">
    <property type="entry name" value="DrrB"/>
    <property type="match status" value="1"/>
</dbReference>
<keyword evidence="2 5" id="KW-0812">Transmembrane</keyword>
<evidence type="ECO:0000256" key="1">
    <source>
        <dbReference type="ARBA" id="ARBA00004141"/>
    </source>
</evidence>
<dbReference type="Proteomes" id="UP000449209">
    <property type="component" value="Unassembled WGS sequence"/>
</dbReference>
<dbReference type="GO" id="GO:0140359">
    <property type="term" value="F:ABC-type transporter activity"/>
    <property type="evidence" value="ECO:0007669"/>
    <property type="project" value="InterPro"/>
</dbReference>
<protein>
    <submittedName>
        <fullName evidence="7">ABC transporter permease</fullName>
    </submittedName>
</protein>
<dbReference type="AlphaFoldDB" id="A0A6N9I189"/>
<keyword evidence="3 5" id="KW-1133">Transmembrane helix</keyword>
<dbReference type="InterPro" id="IPR051784">
    <property type="entry name" value="Nod_factor_ABC_transporter"/>
</dbReference>